<name>A0ABX1CL98_9ACTN</name>
<evidence type="ECO:0000256" key="2">
    <source>
        <dbReference type="SAM" id="Phobius"/>
    </source>
</evidence>
<dbReference type="InterPro" id="IPR052712">
    <property type="entry name" value="Acid_resist_chaperone_HdeD"/>
</dbReference>
<keyword evidence="2" id="KW-1133">Transmembrane helix</keyword>
<keyword evidence="4" id="KW-1185">Reference proteome</keyword>
<evidence type="ECO:0000256" key="1">
    <source>
        <dbReference type="SAM" id="MobiDB-lite"/>
    </source>
</evidence>
<feature type="transmembrane region" description="Helical" evidence="2">
    <location>
        <begin position="133"/>
        <end position="150"/>
    </location>
</feature>
<dbReference type="InterPro" id="IPR005325">
    <property type="entry name" value="DUF308_memb"/>
</dbReference>
<reference evidence="3 4" key="1">
    <citation type="submission" date="2020-03" db="EMBL/GenBank/DDBJ databases">
        <title>Draft genome of Streptomyces sp. ventii, isolated from the Axial Seamount in the Pacific Ocean, and resequencing of the two type strains Streptomyces lonarensis strain NCL 716 and Streptomyces bohaiensis strain 11A07.</title>
        <authorList>
            <person name="Loughran R.M."/>
            <person name="Pfannmuller K.M."/>
            <person name="Wasson B.J."/>
            <person name="Deadmond M.C."/>
            <person name="Paddock B.E."/>
            <person name="Koyack M.J."/>
            <person name="Gallegos D.A."/>
            <person name="Mitchell E.A."/>
            <person name="Ushijima B."/>
            <person name="Saw J.H."/>
            <person name="Mcphail K.L."/>
            <person name="Videau P."/>
        </authorList>
    </citation>
    <scope>NUCLEOTIDE SEQUENCE [LARGE SCALE GENOMIC DNA]</scope>
    <source>
        <strain evidence="3 4">11A07</strain>
    </source>
</reference>
<sequence>MRHKESHTPQDPGRDLHRSLGRFAALGAVLVAAGLVGLVYTGVATLGSMVLFGWLLLVGGVVGLLHAVLSRGSDVVWVGLIAAALNLAAGVILVRHPEVDAAGLSLFVALLLLTGGVFRFVGGLVVRGPETMWTVVQGAFGLVLGLMVLLEWPAATWYVLGTFLSLALLFDGLGLLATGLAGRRILAIAGAPPAGRGGGERGDGGGGPGRHGRGHHRG</sequence>
<dbReference type="EMBL" id="JAAVJC010000466">
    <property type="protein sequence ID" value="NJQ17902.1"/>
    <property type="molecule type" value="Genomic_DNA"/>
</dbReference>
<keyword evidence="2" id="KW-0472">Membrane</keyword>
<dbReference type="PANTHER" id="PTHR34989:SF1">
    <property type="entry name" value="PROTEIN HDED"/>
    <property type="match status" value="1"/>
</dbReference>
<dbReference type="Proteomes" id="UP000727056">
    <property type="component" value="Unassembled WGS sequence"/>
</dbReference>
<feature type="transmembrane region" description="Helical" evidence="2">
    <location>
        <begin position="156"/>
        <end position="177"/>
    </location>
</feature>
<organism evidence="3 4">
    <name type="scientific">Streptomyces bohaiensis</name>
    <dbReference type="NCBI Taxonomy" id="1431344"/>
    <lineage>
        <taxon>Bacteria</taxon>
        <taxon>Bacillati</taxon>
        <taxon>Actinomycetota</taxon>
        <taxon>Actinomycetes</taxon>
        <taxon>Kitasatosporales</taxon>
        <taxon>Streptomycetaceae</taxon>
        <taxon>Streptomyces</taxon>
    </lineage>
</organism>
<proteinExistence type="predicted"/>
<gene>
    <name evidence="3" type="ORF">HCN52_23970</name>
</gene>
<dbReference type="Pfam" id="PF03729">
    <property type="entry name" value="DUF308"/>
    <property type="match status" value="1"/>
</dbReference>
<dbReference type="RefSeq" id="WP_168090515.1">
    <property type="nucleotide sequence ID" value="NZ_JAAVJC010000466.1"/>
</dbReference>
<feature type="transmembrane region" description="Helical" evidence="2">
    <location>
        <begin position="46"/>
        <end position="68"/>
    </location>
</feature>
<accession>A0ABX1CL98</accession>
<evidence type="ECO:0000313" key="4">
    <source>
        <dbReference type="Proteomes" id="UP000727056"/>
    </source>
</evidence>
<dbReference type="PANTHER" id="PTHR34989">
    <property type="entry name" value="PROTEIN HDED"/>
    <property type="match status" value="1"/>
</dbReference>
<feature type="region of interest" description="Disordered" evidence="1">
    <location>
        <begin position="194"/>
        <end position="218"/>
    </location>
</feature>
<evidence type="ECO:0000313" key="3">
    <source>
        <dbReference type="EMBL" id="NJQ17902.1"/>
    </source>
</evidence>
<feature type="transmembrane region" description="Helical" evidence="2">
    <location>
        <begin position="75"/>
        <end position="95"/>
    </location>
</feature>
<feature type="non-terminal residue" evidence="3">
    <location>
        <position position="218"/>
    </location>
</feature>
<feature type="transmembrane region" description="Helical" evidence="2">
    <location>
        <begin position="20"/>
        <end position="40"/>
    </location>
</feature>
<feature type="transmembrane region" description="Helical" evidence="2">
    <location>
        <begin position="101"/>
        <end position="121"/>
    </location>
</feature>
<protein>
    <submittedName>
        <fullName evidence="3">HdeD family acid-resistance protein</fullName>
    </submittedName>
</protein>
<keyword evidence="2" id="KW-0812">Transmembrane</keyword>
<comment type="caution">
    <text evidence="3">The sequence shown here is derived from an EMBL/GenBank/DDBJ whole genome shotgun (WGS) entry which is preliminary data.</text>
</comment>